<keyword evidence="2" id="KW-0472">Membrane</keyword>
<evidence type="ECO:0000256" key="1">
    <source>
        <dbReference type="SAM" id="MobiDB-lite"/>
    </source>
</evidence>
<dbReference type="AlphaFoldDB" id="A0AAD3TH69"/>
<evidence type="ECO:0000256" key="2">
    <source>
        <dbReference type="SAM" id="Phobius"/>
    </source>
</evidence>
<sequence>MCKSTEHRELLHQPDRDSLTIKDFYVKLSAPSPNSPQSLPDSLTLLYLPRINGSLLEINGFEIRPDIRGFVTLHRVVSPGTQNGGHFLFGSRERVLVSEGVRFEVYVGGEKVLKGIFRSGGYGWRMVCECVLGRDMVAVEVAATEVSVAVAEGGDNLPMRERVEVVLRRRRRWRGFEGLEEIPEGREMDGESDSGWWSRRSDVPDSGSDGENDCHTDLSEAEMQGFRRAVQVGFWVACLCVGYLVSRASSRSLRRKRLLI</sequence>
<gene>
    <name evidence="3" type="ORF">Nepgr_030771</name>
</gene>
<feature type="region of interest" description="Disordered" evidence="1">
    <location>
        <begin position="184"/>
        <end position="214"/>
    </location>
</feature>
<dbReference type="PANTHER" id="PTHR37244:SF1">
    <property type="entry name" value="NADP-SPECIFIC GLUTAMATE DEHYDROGENASE"/>
    <property type="match status" value="1"/>
</dbReference>
<dbReference type="Proteomes" id="UP001279734">
    <property type="component" value="Unassembled WGS sequence"/>
</dbReference>
<dbReference type="PANTHER" id="PTHR37244">
    <property type="entry name" value="NADP-SPECIFIC GLUTAMATE DEHYDROGENASE"/>
    <property type="match status" value="1"/>
</dbReference>
<keyword evidence="2" id="KW-1133">Transmembrane helix</keyword>
<organism evidence="3 4">
    <name type="scientific">Nepenthes gracilis</name>
    <name type="common">Slender pitcher plant</name>
    <dbReference type="NCBI Taxonomy" id="150966"/>
    <lineage>
        <taxon>Eukaryota</taxon>
        <taxon>Viridiplantae</taxon>
        <taxon>Streptophyta</taxon>
        <taxon>Embryophyta</taxon>
        <taxon>Tracheophyta</taxon>
        <taxon>Spermatophyta</taxon>
        <taxon>Magnoliopsida</taxon>
        <taxon>eudicotyledons</taxon>
        <taxon>Gunneridae</taxon>
        <taxon>Pentapetalae</taxon>
        <taxon>Caryophyllales</taxon>
        <taxon>Nepenthaceae</taxon>
        <taxon>Nepenthes</taxon>
    </lineage>
</organism>
<keyword evidence="4" id="KW-1185">Reference proteome</keyword>
<accession>A0AAD3TH69</accession>
<proteinExistence type="predicted"/>
<dbReference type="EMBL" id="BSYO01000035">
    <property type="protein sequence ID" value="GMH28928.1"/>
    <property type="molecule type" value="Genomic_DNA"/>
</dbReference>
<evidence type="ECO:0000313" key="3">
    <source>
        <dbReference type="EMBL" id="GMH28928.1"/>
    </source>
</evidence>
<feature type="transmembrane region" description="Helical" evidence="2">
    <location>
        <begin position="229"/>
        <end position="246"/>
    </location>
</feature>
<reference evidence="3" key="1">
    <citation type="submission" date="2023-05" db="EMBL/GenBank/DDBJ databases">
        <title>Nepenthes gracilis genome sequencing.</title>
        <authorList>
            <person name="Fukushima K."/>
        </authorList>
    </citation>
    <scope>NUCLEOTIDE SEQUENCE</scope>
    <source>
        <strain evidence="3">SING2019-196</strain>
    </source>
</reference>
<comment type="caution">
    <text evidence="3">The sequence shown here is derived from an EMBL/GenBank/DDBJ whole genome shotgun (WGS) entry which is preliminary data.</text>
</comment>
<protein>
    <submittedName>
        <fullName evidence="3">Uncharacterized protein</fullName>
    </submittedName>
</protein>
<keyword evidence="2" id="KW-0812">Transmembrane</keyword>
<evidence type="ECO:0000313" key="4">
    <source>
        <dbReference type="Proteomes" id="UP001279734"/>
    </source>
</evidence>
<name>A0AAD3TH69_NEPGR</name>